<feature type="region of interest" description="Disordered" evidence="1">
    <location>
        <begin position="113"/>
        <end position="211"/>
    </location>
</feature>
<organism evidence="3 4">
    <name type="scientific">Sphaerisporangium melleum</name>
    <dbReference type="NCBI Taxonomy" id="321316"/>
    <lineage>
        <taxon>Bacteria</taxon>
        <taxon>Bacillati</taxon>
        <taxon>Actinomycetota</taxon>
        <taxon>Actinomycetes</taxon>
        <taxon>Streptosporangiales</taxon>
        <taxon>Streptosporangiaceae</taxon>
        <taxon>Sphaerisporangium</taxon>
    </lineage>
</organism>
<evidence type="ECO:0000256" key="2">
    <source>
        <dbReference type="SAM" id="Phobius"/>
    </source>
</evidence>
<dbReference type="Proteomes" id="UP000645217">
    <property type="component" value="Unassembled WGS sequence"/>
</dbReference>
<accession>A0A917QUK0</accession>
<keyword evidence="2" id="KW-0472">Membrane</keyword>
<sequence length="211" mass="22320">MTVSQTSRERRGIPSTSESNGDLIQLDTPVVSLHVHRPHMPRMPRMPGMARMSPQREQEMGRAMETAKTFLPPPDRLLYYGGLGALAALGMIEWPIAVAVGIGTVIATRAAGGRRGMGGMQQEGGMQRGRAGRMEMPGQAGEETETPRATRPSRTRTTATTGRTSRTTASRAGTSTSRTGTTTSRARTAASRAGTTASRAGAAAQKQPETG</sequence>
<keyword evidence="2" id="KW-0812">Transmembrane</keyword>
<name>A0A917QUK0_9ACTN</name>
<dbReference type="RefSeq" id="WP_189161714.1">
    <property type="nucleotide sequence ID" value="NZ_BMNT01000004.1"/>
</dbReference>
<keyword evidence="2" id="KW-1133">Transmembrane helix</keyword>
<feature type="transmembrane region" description="Helical" evidence="2">
    <location>
        <begin position="77"/>
        <end position="107"/>
    </location>
</feature>
<feature type="region of interest" description="Disordered" evidence="1">
    <location>
        <begin position="1"/>
        <end position="24"/>
    </location>
</feature>
<dbReference type="EMBL" id="BMNT01000004">
    <property type="protein sequence ID" value="GGK68876.1"/>
    <property type="molecule type" value="Genomic_DNA"/>
</dbReference>
<protein>
    <submittedName>
        <fullName evidence="3">Uncharacterized protein</fullName>
    </submittedName>
</protein>
<evidence type="ECO:0000256" key="1">
    <source>
        <dbReference type="SAM" id="MobiDB-lite"/>
    </source>
</evidence>
<feature type="compositionally biased region" description="Low complexity" evidence="1">
    <location>
        <begin position="147"/>
        <end position="204"/>
    </location>
</feature>
<reference evidence="3" key="1">
    <citation type="journal article" date="2014" name="Int. J. Syst. Evol. Microbiol.">
        <title>Complete genome sequence of Corynebacterium casei LMG S-19264T (=DSM 44701T), isolated from a smear-ripened cheese.</title>
        <authorList>
            <consortium name="US DOE Joint Genome Institute (JGI-PGF)"/>
            <person name="Walter F."/>
            <person name="Albersmeier A."/>
            <person name="Kalinowski J."/>
            <person name="Ruckert C."/>
        </authorList>
    </citation>
    <scope>NUCLEOTIDE SEQUENCE</scope>
    <source>
        <strain evidence="3">JCM 13064</strain>
    </source>
</reference>
<evidence type="ECO:0000313" key="4">
    <source>
        <dbReference type="Proteomes" id="UP000645217"/>
    </source>
</evidence>
<feature type="compositionally biased region" description="Gly residues" evidence="1">
    <location>
        <begin position="113"/>
        <end position="122"/>
    </location>
</feature>
<evidence type="ECO:0000313" key="3">
    <source>
        <dbReference type="EMBL" id="GGK68876.1"/>
    </source>
</evidence>
<reference evidence="3" key="2">
    <citation type="submission" date="2020-09" db="EMBL/GenBank/DDBJ databases">
        <authorList>
            <person name="Sun Q."/>
            <person name="Ohkuma M."/>
        </authorList>
    </citation>
    <scope>NUCLEOTIDE SEQUENCE</scope>
    <source>
        <strain evidence="3">JCM 13064</strain>
    </source>
</reference>
<keyword evidence="4" id="KW-1185">Reference proteome</keyword>
<gene>
    <name evidence="3" type="ORF">GCM10007964_09810</name>
</gene>
<comment type="caution">
    <text evidence="3">The sequence shown here is derived from an EMBL/GenBank/DDBJ whole genome shotgun (WGS) entry which is preliminary data.</text>
</comment>
<proteinExistence type="predicted"/>
<dbReference type="AlphaFoldDB" id="A0A917QUK0"/>